<dbReference type="GO" id="GO:0004615">
    <property type="term" value="F:phosphomannomutase activity"/>
    <property type="evidence" value="ECO:0007669"/>
    <property type="project" value="UniProtKB-EC"/>
</dbReference>
<evidence type="ECO:0000256" key="6">
    <source>
        <dbReference type="ARBA" id="ARBA00022553"/>
    </source>
</evidence>
<feature type="domain" description="Alpha-D-phosphohexomutase alpha/beta/alpha" evidence="13">
    <location>
        <begin position="153"/>
        <end position="250"/>
    </location>
</feature>
<feature type="domain" description="Alpha-D-phosphohexomutase C-terminal" evidence="11">
    <location>
        <begin position="390"/>
        <end position="445"/>
    </location>
</feature>
<keyword evidence="6" id="KW-0597">Phosphoprotein</keyword>
<dbReference type="EMBL" id="WJPP01000002">
    <property type="protein sequence ID" value="MRH78135.1"/>
    <property type="molecule type" value="Genomic_DNA"/>
</dbReference>
<dbReference type="GO" id="GO:0000287">
    <property type="term" value="F:magnesium ion binding"/>
    <property type="evidence" value="ECO:0007669"/>
    <property type="project" value="InterPro"/>
</dbReference>
<dbReference type="CDD" id="cd03089">
    <property type="entry name" value="PMM_PGM"/>
    <property type="match status" value="1"/>
</dbReference>
<dbReference type="PANTHER" id="PTHR43771">
    <property type="entry name" value="PHOSPHOMANNOMUTASE"/>
    <property type="match status" value="1"/>
</dbReference>
<comment type="pathway">
    <text evidence="3">Nucleotide-sugar biosynthesis; GDP-alpha-D-mannose biosynthesis; alpha-D-mannose 1-phosphate from D-fructose 6-phosphate: step 2/2.</text>
</comment>
<dbReference type="SUPFAM" id="SSF55957">
    <property type="entry name" value="Phosphoglucomutase, C-terminal domain"/>
    <property type="match status" value="1"/>
</dbReference>
<dbReference type="InterPro" id="IPR016055">
    <property type="entry name" value="A-D-PHexomutase_a/b/a-I/II/III"/>
</dbReference>
<dbReference type="AlphaFoldDB" id="A0A6N7QNP1"/>
<dbReference type="InterPro" id="IPR005846">
    <property type="entry name" value="A-D-PHexomutase_a/b/a-III"/>
</dbReference>
<dbReference type="InterPro" id="IPR005845">
    <property type="entry name" value="A-D-PHexomutase_a/b/a-II"/>
</dbReference>
<dbReference type="PRINTS" id="PR00509">
    <property type="entry name" value="PGMPMM"/>
</dbReference>
<dbReference type="PROSITE" id="PS00710">
    <property type="entry name" value="PGM_PMM"/>
    <property type="match status" value="1"/>
</dbReference>
<dbReference type="Gene3D" id="3.40.120.10">
    <property type="entry name" value="Alpha-D-Glucose-1,6-Bisphosphate, subunit A, domain 3"/>
    <property type="match status" value="3"/>
</dbReference>
<evidence type="ECO:0000256" key="9">
    <source>
        <dbReference type="ARBA" id="ARBA00023235"/>
    </source>
</evidence>
<gene>
    <name evidence="15" type="ORF">GH984_05390</name>
</gene>
<evidence type="ECO:0000256" key="3">
    <source>
        <dbReference type="ARBA" id="ARBA00004699"/>
    </source>
</evidence>
<evidence type="ECO:0000256" key="2">
    <source>
        <dbReference type="ARBA" id="ARBA00001946"/>
    </source>
</evidence>
<evidence type="ECO:0000256" key="5">
    <source>
        <dbReference type="ARBA" id="ARBA00012730"/>
    </source>
</evidence>
<evidence type="ECO:0000313" key="16">
    <source>
        <dbReference type="Proteomes" id="UP000433788"/>
    </source>
</evidence>
<evidence type="ECO:0000256" key="8">
    <source>
        <dbReference type="ARBA" id="ARBA00022842"/>
    </source>
</evidence>
<evidence type="ECO:0000256" key="10">
    <source>
        <dbReference type="RuleBase" id="RU004326"/>
    </source>
</evidence>
<dbReference type="Pfam" id="PF00408">
    <property type="entry name" value="PGM_PMM_IV"/>
    <property type="match status" value="1"/>
</dbReference>
<dbReference type="RefSeq" id="WP_369691951.1">
    <property type="nucleotide sequence ID" value="NZ_WJPP01000002.1"/>
</dbReference>
<keyword evidence="8 10" id="KW-0460">Magnesium</keyword>
<dbReference type="Proteomes" id="UP000433788">
    <property type="component" value="Unassembled WGS sequence"/>
</dbReference>
<sequence>MTVIDETILRAYDIRGIVDQDLTEATVKALGHAIGSVAASHQQERVVVGYDGRASSPRLAAALRAGLMAAGRTVIDIGEVPTPLVYFATYHLNTGAGIAITGSHNPPDYNGLKTVMNHGPFWGEAIKDLGRRLREDDLVNGQGSTESVDIRPAYLEKIQQGIDLKRPLKVVIDCGNGVPGGLAPELLKSLGADVIPLFCEVDGQFPNHHPDPSLPENLQDLIATVKAQSADVGIAFDGDGDRLGVVDEQGHIIWADRQMMLYAREVLRERPGEAVIFDVKCSGALATVIEQAGGQPLMWKTGHSLIKEKLRETNAPLAGEMSGHLFFNDRWYGFDDALYAAARLLEILATDTRPASAIFAELPEPLSTPEIRLDLNEGEPHRLITAIMQTAASQQDHAKVTTLDGLRMDFADGWGLVRASNTQPCLVMRFEGQDETALQRIRAHFQNLIQQAASTEKISI</sequence>
<dbReference type="EC" id="5.4.2.8" evidence="5"/>
<keyword evidence="7 10" id="KW-0479">Metal-binding</keyword>
<evidence type="ECO:0000259" key="12">
    <source>
        <dbReference type="Pfam" id="PF02878"/>
    </source>
</evidence>
<feature type="domain" description="Alpha-D-phosphohexomutase alpha/beta/alpha" evidence="12">
    <location>
        <begin position="9"/>
        <end position="122"/>
    </location>
</feature>
<dbReference type="Pfam" id="PF02878">
    <property type="entry name" value="PGM_PMM_I"/>
    <property type="match status" value="1"/>
</dbReference>
<protein>
    <recommendedName>
        <fullName evidence="5">phosphomannomutase</fullName>
        <ecNumber evidence="5">5.4.2.8</ecNumber>
    </recommendedName>
</protein>
<dbReference type="Pfam" id="PF02880">
    <property type="entry name" value="PGM_PMM_III"/>
    <property type="match status" value="1"/>
</dbReference>
<name>A0A6N7QNP1_9GAMM</name>
<dbReference type="InterPro" id="IPR005844">
    <property type="entry name" value="A-D-PHexomutase_a/b/a-I"/>
</dbReference>
<evidence type="ECO:0000259" key="11">
    <source>
        <dbReference type="Pfam" id="PF00408"/>
    </source>
</evidence>
<proteinExistence type="inferred from homology"/>
<dbReference type="InterPro" id="IPR005841">
    <property type="entry name" value="Alpha-D-phosphohexomutase_SF"/>
</dbReference>
<accession>A0A6N7QNP1</accession>
<evidence type="ECO:0000256" key="1">
    <source>
        <dbReference type="ARBA" id="ARBA00000586"/>
    </source>
</evidence>
<dbReference type="Gene3D" id="3.30.310.50">
    <property type="entry name" value="Alpha-D-phosphohexomutase, C-terminal domain"/>
    <property type="match status" value="1"/>
</dbReference>
<comment type="caution">
    <text evidence="15">The sequence shown here is derived from an EMBL/GenBank/DDBJ whole genome shotgun (WGS) entry which is preliminary data.</text>
</comment>
<evidence type="ECO:0000313" key="15">
    <source>
        <dbReference type="EMBL" id="MRH78135.1"/>
    </source>
</evidence>
<evidence type="ECO:0000259" key="14">
    <source>
        <dbReference type="Pfam" id="PF02880"/>
    </source>
</evidence>
<dbReference type="GO" id="GO:0005975">
    <property type="term" value="P:carbohydrate metabolic process"/>
    <property type="evidence" value="ECO:0007669"/>
    <property type="project" value="InterPro"/>
</dbReference>
<keyword evidence="16" id="KW-1185">Reference proteome</keyword>
<dbReference type="PANTHER" id="PTHR43771:SF2">
    <property type="entry name" value="PHOSPHOMANNOMUTASE_PHOSPHOGLUCOMUTASE"/>
    <property type="match status" value="1"/>
</dbReference>
<dbReference type="InterPro" id="IPR036900">
    <property type="entry name" value="A-D-PHexomutase_C_sf"/>
</dbReference>
<evidence type="ECO:0000256" key="7">
    <source>
        <dbReference type="ARBA" id="ARBA00022723"/>
    </source>
</evidence>
<dbReference type="InterPro" id="IPR016066">
    <property type="entry name" value="A-D-PHexomutase_CS"/>
</dbReference>
<comment type="similarity">
    <text evidence="4 10">Belongs to the phosphohexose mutase family.</text>
</comment>
<dbReference type="SUPFAM" id="SSF53738">
    <property type="entry name" value="Phosphoglucomutase, first 3 domains"/>
    <property type="match status" value="3"/>
</dbReference>
<evidence type="ECO:0000259" key="13">
    <source>
        <dbReference type="Pfam" id="PF02879"/>
    </source>
</evidence>
<evidence type="ECO:0000256" key="4">
    <source>
        <dbReference type="ARBA" id="ARBA00010231"/>
    </source>
</evidence>
<comment type="cofactor">
    <cofactor evidence="2">
        <name>Mg(2+)</name>
        <dbReference type="ChEBI" id="CHEBI:18420"/>
    </cofactor>
</comment>
<feature type="domain" description="Alpha-D-phosphohexomutase alpha/beta/alpha" evidence="14">
    <location>
        <begin position="256"/>
        <end position="364"/>
    </location>
</feature>
<comment type="catalytic activity">
    <reaction evidence="1">
        <text>alpha-D-mannose 1-phosphate = D-mannose 6-phosphate</text>
        <dbReference type="Rhea" id="RHEA:11140"/>
        <dbReference type="ChEBI" id="CHEBI:58409"/>
        <dbReference type="ChEBI" id="CHEBI:58735"/>
        <dbReference type="EC" id="5.4.2.8"/>
    </reaction>
</comment>
<dbReference type="InterPro" id="IPR005843">
    <property type="entry name" value="A-D-PHexomutase_C"/>
</dbReference>
<dbReference type="Pfam" id="PF02879">
    <property type="entry name" value="PGM_PMM_II"/>
    <property type="match status" value="1"/>
</dbReference>
<reference evidence="15 16" key="1">
    <citation type="submission" date="2019-11" db="EMBL/GenBank/DDBJ databases">
        <authorList>
            <person name="Zhang X.Y."/>
        </authorList>
    </citation>
    <scope>NUCLEOTIDE SEQUENCE [LARGE SCALE GENOMIC DNA]</scope>
    <source>
        <strain evidence="15 16">C176</strain>
    </source>
</reference>
<keyword evidence="9" id="KW-0413">Isomerase</keyword>
<organism evidence="15 16">
    <name type="scientific">Spiribacter salilacus</name>
    <dbReference type="NCBI Taxonomy" id="2664894"/>
    <lineage>
        <taxon>Bacteria</taxon>
        <taxon>Pseudomonadati</taxon>
        <taxon>Pseudomonadota</taxon>
        <taxon>Gammaproteobacteria</taxon>
        <taxon>Chromatiales</taxon>
        <taxon>Ectothiorhodospiraceae</taxon>
        <taxon>Spiribacter</taxon>
    </lineage>
</organism>